<organism evidence="1 4">
    <name type="scientific">Myxococcus virescens</name>
    <dbReference type="NCBI Taxonomy" id="83456"/>
    <lineage>
        <taxon>Bacteria</taxon>
        <taxon>Pseudomonadati</taxon>
        <taxon>Myxococcota</taxon>
        <taxon>Myxococcia</taxon>
        <taxon>Myxococcales</taxon>
        <taxon>Cystobacterineae</taxon>
        <taxon>Myxococcaceae</taxon>
        <taxon>Myxococcus</taxon>
    </lineage>
</organism>
<evidence type="ECO:0000313" key="1">
    <source>
        <dbReference type="EMBL" id="GEL75382.1"/>
    </source>
</evidence>
<keyword evidence="3" id="KW-1185">Reference proteome</keyword>
<dbReference type="Proteomes" id="UP000198717">
    <property type="component" value="Unassembled WGS sequence"/>
</dbReference>
<dbReference type="EMBL" id="BJVY01000071">
    <property type="protein sequence ID" value="GEL75382.1"/>
    <property type="molecule type" value="Genomic_DNA"/>
</dbReference>
<evidence type="ECO:0000313" key="3">
    <source>
        <dbReference type="Proteomes" id="UP000198717"/>
    </source>
</evidence>
<dbReference type="RefSeq" id="WP_090492060.1">
    <property type="nucleotide sequence ID" value="NZ_BJVY01000071.1"/>
</dbReference>
<dbReference type="EMBL" id="FNAJ01000009">
    <property type="protein sequence ID" value="SDE65614.1"/>
    <property type="molecule type" value="Genomic_DNA"/>
</dbReference>
<sequence>MPVITAKKQGTCTAEGCGGRILRGELCWYEAATGMRHLEAACRGADGGRRPNLRAGRCRCGAHVPPREGHLTLRGEKSFRGRVRKLWAVNCARCSHTAHDG</sequence>
<name>A0A511HP62_9BACT</name>
<comment type="caution">
    <text evidence="1">The sequence shown here is derived from an EMBL/GenBank/DDBJ whole genome shotgun (WGS) entry which is preliminary data.</text>
</comment>
<dbReference type="AlphaFoldDB" id="A0A511HP62"/>
<dbReference type="Proteomes" id="UP000321224">
    <property type="component" value="Unassembled WGS sequence"/>
</dbReference>
<proteinExistence type="predicted"/>
<protein>
    <submittedName>
        <fullName evidence="1">Uncharacterized protein</fullName>
    </submittedName>
</protein>
<reference evidence="2 3" key="1">
    <citation type="submission" date="2016-10" db="EMBL/GenBank/DDBJ databases">
        <authorList>
            <person name="Varghese N."/>
            <person name="Submissions S."/>
        </authorList>
    </citation>
    <scope>NUCLEOTIDE SEQUENCE [LARGE SCALE GENOMIC DNA]</scope>
    <source>
        <strain evidence="2 3">DSM 2260</strain>
    </source>
</reference>
<evidence type="ECO:0000313" key="2">
    <source>
        <dbReference type="EMBL" id="SDE65614.1"/>
    </source>
</evidence>
<reference evidence="1 4" key="2">
    <citation type="submission" date="2019-07" db="EMBL/GenBank/DDBJ databases">
        <title>Whole genome shotgun sequence of Myxococcus virescens NBRC 100334.</title>
        <authorList>
            <person name="Hosoyama A."/>
            <person name="Uohara A."/>
            <person name="Ohji S."/>
            <person name="Ichikawa N."/>
        </authorList>
    </citation>
    <scope>NUCLEOTIDE SEQUENCE [LARGE SCALE GENOMIC DNA]</scope>
    <source>
        <strain evidence="1 4">NBRC 100334</strain>
    </source>
</reference>
<accession>A0A511HP62</accession>
<gene>
    <name evidence="1" type="ORF">MVI01_71660</name>
    <name evidence="2" type="ORF">SAMN04488504_109296</name>
</gene>
<evidence type="ECO:0000313" key="4">
    <source>
        <dbReference type="Proteomes" id="UP000321224"/>
    </source>
</evidence>